<evidence type="ECO:0000313" key="1">
    <source>
        <dbReference type="EMBL" id="BBX20515.1"/>
    </source>
</evidence>
<dbReference type="EMBL" id="AP022563">
    <property type="protein sequence ID" value="BBX20515.1"/>
    <property type="molecule type" value="Genomic_DNA"/>
</dbReference>
<sequence length="206" mass="22970">MFARTTTVWGRPSSVDDGIANIRESVMPVVQKLHGFVGLSLLVDRNTGRCIATTSWQSEEAIRASAPLVREVRDRAAQILGGTMEVADWEIAVMHRHHESHEGARVRVTWVRIDPSRIEPGIEIFKDRVLPVLDELEGHCSTSLLINRDAARAVVSSAYDSVEALERHRGELDRLRDATTEETGADTVEECDFELAIAHLRVPELV</sequence>
<organism evidence="1 2">
    <name type="scientific">Mycolicibacterium duvalii</name>
    <dbReference type="NCBI Taxonomy" id="39688"/>
    <lineage>
        <taxon>Bacteria</taxon>
        <taxon>Bacillati</taxon>
        <taxon>Actinomycetota</taxon>
        <taxon>Actinomycetes</taxon>
        <taxon>Mycobacteriales</taxon>
        <taxon>Mycobacteriaceae</taxon>
        <taxon>Mycolicibacterium</taxon>
    </lineage>
</organism>
<dbReference type="InterPro" id="IPR011008">
    <property type="entry name" value="Dimeric_a/b-barrel"/>
</dbReference>
<reference evidence="1 2" key="1">
    <citation type="journal article" date="2019" name="Emerg. Microbes Infect.">
        <title>Comprehensive subspecies identification of 175 nontuberculous mycobacteria species based on 7547 genomic profiles.</title>
        <authorList>
            <person name="Matsumoto Y."/>
            <person name="Kinjo T."/>
            <person name="Motooka D."/>
            <person name="Nabeya D."/>
            <person name="Jung N."/>
            <person name="Uechi K."/>
            <person name="Horii T."/>
            <person name="Iida T."/>
            <person name="Fujita J."/>
            <person name="Nakamura S."/>
        </authorList>
    </citation>
    <scope>NUCLEOTIDE SEQUENCE [LARGE SCALE GENOMIC DNA]</scope>
    <source>
        <strain evidence="1 2">JCM 6396</strain>
    </source>
</reference>
<keyword evidence="2" id="KW-1185">Reference proteome</keyword>
<evidence type="ECO:0000313" key="2">
    <source>
        <dbReference type="Proteomes" id="UP000467006"/>
    </source>
</evidence>
<dbReference type="OrthoDB" id="5182530at2"/>
<accession>A0A7I7K8V0</accession>
<dbReference type="RefSeq" id="WP_098002762.1">
    <property type="nucleotide sequence ID" value="NZ_AP022563.1"/>
</dbReference>
<dbReference type="AlphaFoldDB" id="A0A7I7K8V0"/>
<name>A0A7I7K8V0_9MYCO</name>
<gene>
    <name evidence="1" type="ORF">MDUV_53750</name>
</gene>
<dbReference type="KEGG" id="mdu:MDUV_53750"/>
<dbReference type="Proteomes" id="UP000467006">
    <property type="component" value="Chromosome"/>
</dbReference>
<dbReference type="SUPFAM" id="SSF54909">
    <property type="entry name" value="Dimeric alpha+beta barrel"/>
    <property type="match status" value="2"/>
</dbReference>
<proteinExistence type="predicted"/>
<protein>
    <submittedName>
        <fullName evidence="1">Uncharacterized protein</fullName>
    </submittedName>
</protein>
<dbReference type="Gene3D" id="3.30.70.100">
    <property type="match status" value="1"/>
</dbReference>